<dbReference type="PANTHER" id="PTHR12517">
    <property type="entry name" value="VACUOLAR PROTEIN SORTING-ASSOCIATED PROTEIN 13B"/>
    <property type="match status" value="1"/>
</dbReference>
<accession>A0A7T8JUR8</accession>
<evidence type="ECO:0000256" key="2">
    <source>
        <dbReference type="SAM" id="MobiDB-lite"/>
    </source>
</evidence>
<gene>
    <name evidence="4" type="ORF">FKW44_023462</name>
</gene>
<dbReference type="OrthoDB" id="445152at2759"/>
<feature type="domain" description="Chorein N-terminal" evidence="3">
    <location>
        <begin position="4"/>
        <end position="218"/>
    </location>
</feature>
<evidence type="ECO:0000313" key="4">
    <source>
        <dbReference type="EMBL" id="QQP35289.1"/>
    </source>
</evidence>
<organism evidence="4 5">
    <name type="scientific">Caligus rogercresseyi</name>
    <name type="common">Sea louse</name>
    <dbReference type="NCBI Taxonomy" id="217165"/>
    <lineage>
        <taxon>Eukaryota</taxon>
        <taxon>Metazoa</taxon>
        <taxon>Ecdysozoa</taxon>
        <taxon>Arthropoda</taxon>
        <taxon>Crustacea</taxon>
        <taxon>Multicrustacea</taxon>
        <taxon>Hexanauplia</taxon>
        <taxon>Copepoda</taxon>
        <taxon>Siphonostomatoida</taxon>
        <taxon>Caligidae</taxon>
        <taxon>Caligus</taxon>
    </lineage>
</organism>
<dbReference type="InterPro" id="IPR026854">
    <property type="entry name" value="VPS13_N"/>
</dbReference>
<dbReference type="PANTHER" id="PTHR12517:SF0">
    <property type="entry name" value="INTERMEMBRANE LIPID TRANSFER PROTEIN VPS13B"/>
    <property type="match status" value="1"/>
</dbReference>
<sequence>MFKLESYITPIILSYVEKYAKNLKAESSQFSLWGGDAVFSNLDLRLDVLERELNIPFTFVSGHIHELHIHVPWTRLHADPIVITINTIECVLRLPGDEDSSESPSAKRPAPKRIQEDRNPPPGYVQSLINKIISNVSIVCNNLILKYVEEDIVLSLNTRSVKLSSCDESWNPAFIELSLPHLLLRKILDVYDLTICLDKRNASGKIECYMEPLLYRCSLKVHVAWIYDSLNAKSPRVSRFEMLCPKLEFSVTEIQLPMLLRLFHLGLALYFGKINEGSSATVAAREEDHPLNEGQFEGEEGASWSGWAWDVGTTVGSALLPIYWDDEDEDSLEERRMSSRDRVLHLGLYVDTASVDLKLMQISREKRFFGSASRKQSFAPYIRFGLHGIFGEVFVKGMNAVNLRSGVNVFEIRWRAPPIFMVALAKGSHYLRGSLFDEDRGMRKVYDVVWDAHMEEVTEEALLERSSAFAMDYLYFWEIPSDLNSEQLSEICADLEYSNLSERALLRAVLGPFVIQYSTGFRHRIDLIQDALKYYDYCPYYEFSDRNPFVTEATKSSMGEDQEETELIQNGSIPVRVYQVTAIQPCFVFYTFMDSKRHSENIGGEALRLSMGYIDLTYTTPMYPFRCAKAVARLDEPRPGVLHSSAYASLNANFLDVSSQLVQGERSVTLLTPFKLKGGLKRLLFSSYWKWESLPHWELSLELNSFKLRFTKPQILLLGHILSLLGGDKGERARIAKDSFTKRLNSLVISISGTKAIAALTASVVSLQLTVDDVGVVLLVSQSAQSSSIPILSRETREDLNKASPGRASIKSESPSIFILQWPKEKECQSNNATPPIVFCNVTDFYVNFDP</sequence>
<evidence type="ECO:0000259" key="3">
    <source>
        <dbReference type="Pfam" id="PF12624"/>
    </source>
</evidence>
<feature type="non-terminal residue" evidence="4">
    <location>
        <position position="851"/>
    </location>
</feature>
<feature type="region of interest" description="Disordered" evidence="2">
    <location>
        <begin position="96"/>
        <end position="121"/>
    </location>
</feature>
<keyword evidence="5" id="KW-1185">Reference proteome</keyword>
<dbReference type="AlphaFoldDB" id="A0A7T8JUR8"/>
<dbReference type="InterPro" id="IPR039782">
    <property type="entry name" value="VPS13B"/>
</dbReference>
<evidence type="ECO:0000256" key="1">
    <source>
        <dbReference type="ARBA" id="ARBA00022448"/>
    </source>
</evidence>
<proteinExistence type="predicted"/>
<protein>
    <recommendedName>
        <fullName evidence="3">Chorein N-terminal domain-containing protein</fullName>
    </recommendedName>
</protein>
<keyword evidence="1" id="KW-0813">Transport</keyword>
<evidence type="ECO:0000313" key="5">
    <source>
        <dbReference type="Proteomes" id="UP000595437"/>
    </source>
</evidence>
<name>A0A7T8JUR8_CALRO</name>
<reference evidence="5" key="1">
    <citation type="submission" date="2021-01" db="EMBL/GenBank/DDBJ databases">
        <title>Caligus Genome Assembly.</title>
        <authorList>
            <person name="Gallardo-Escarate C."/>
        </authorList>
    </citation>
    <scope>NUCLEOTIDE SEQUENCE [LARGE SCALE GENOMIC DNA]</scope>
</reference>
<dbReference type="Proteomes" id="UP000595437">
    <property type="component" value="Chromosome 18"/>
</dbReference>
<dbReference type="EMBL" id="CP045907">
    <property type="protein sequence ID" value="QQP35289.1"/>
    <property type="molecule type" value="Genomic_DNA"/>
</dbReference>
<dbReference type="Pfam" id="PF12624">
    <property type="entry name" value="VPS13_N"/>
    <property type="match status" value="1"/>
</dbReference>